<dbReference type="SMART" id="SM00185">
    <property type="entry name" value="ARM"/>
    <property type="match status" value="7"/>
</dbReference>
<dbReference type="Pfam" id="PF25598">
    <property type="entry name" value="ARM_PUB"/>
    <property type="match status" value="1"/>
</dbReference>
<dbReference type="InterPro" id="IPR016024">
    <property type="entry name" value="ARM-type_fold"/>
</dbReference>
<feature type="domain" description="BTB" evidence="3">
    <location>
        <begin position="565"/>
        <end position="632"/>
    </location>
</feature>
<dbReference type="PANTHER" id="PTHR46710">
    <property type="entry name" value="ARM REPEAT PROTEIN INTERACTING WITH ABF2"/>
    <property type="match status" value="1"/>
</dbReference>
<dbReference type="InterPro" id="IPR011333">
    <property type="entry name" value="SKP1/BTB/POZ_sf"/>
</dbReference>
<evidence type="ECO:0000256" key="2">
    <source>
        <dbReference type="PROSITE-ProRule" id="PRU00259"/>
    </source>
</evidence>
<comment type="pathway">
    <text evidence="1">Protein modification; protein ubiquitination.</text>
</comment>
<dbReference type="PANTHER" id="PTHR46710:SF1">
    <property type="entry name" value="ARM REPEAT PROTEIN INTERACTING WITH ABF2"/>
    <property type="match status" value="1"/>
</dbReference>
<sequence>MSDSSRKRRLAEVASTSLNVLTMGSATTTDVSHKIRLLLKALLAEADPLKELQSVKTTVRALLEICKNGEYWDLAREEVTLRQGPGPFLQSPGTLHACPPARGDEAPLSPLAEENLDAAAREGTVGAVVPLLKQACGSDDPSSVNPPVEVEELERDICFLLGLLAIKVAHQQAICKAGALRTLVALVARYAARGDPHLSGSAAAAARRAADAITNLAHENNAIKDRVRGEGGVPHLVALLSSVDPKVQRAVAGSLRTLAFKNEENKALIVALGALPLLVQMLHAEDTTLHYEAVGVVGNLVHSSAPIKRAVLEAGALQPIINLLSSPCPDSQREAALLLGQFATEGEYKFAIVQRGAVAPLIEMLAHADTQLREMAAFALGRLAQNADNQAGIIASGGLLPLMDLLESRLGNLQHNAAFALYGLSDNDDNLIEFVREGVVQRILACDMIVQPSRDCVAKTLKRLQERLRGRVLAQILYNMQGAGGAARARIAVALAALTTPDSPSPAAKRVMFLEKRTVHVLVDALTDPHTPGDLQAQAAASLMRVARGLRVYLGPQYVNSRVESDVTFQVEGRPFYAHRIALQACSDIFRSMFDGHYRETDASVIPIPNIRWEVWEATMRCIYCGSVAVPPEAAQELLAVSDQYMLDTLKRLCEAAIAEGLTPDNVSAAFELAEGFNAPDLAKRCVLFCLAHHAALVAAPGGSRAGYAVAMQRMAPRLHAALAEHIARNADAAAASAGAAEAGS</sequence>
<dbReference type="InterPro" id="IPR011989">
    <property type="entry name" value="ARM-like"/>
</dbReference>
<dbReference type="SUPFAM" id="SSF48371">
    <property type="entry name" value="ARM repeat"/>
    <property type="match status" value="1"/>
</dbReference>
<feature type="repeat" description="ARM" evidence="2">
    <location>
        <begin position="356"/>
        <end position="398"/>
    </location>
</feature>
<dbReference type="InterPro" id="IPR058678">
    <property type="entry name" value="ARM_PUB"/>
</dbReference>
<dbReference type="Gene3D" id="1.25.10.10">
    <property type="entry name" value="Leucine-rich Repeat Variant"/>
    <property type="match status" value="2"/>
</dbReference>
<feature type="repeat" description="ARM" evidence="2">
    <location>
        <begin position="231"/>
        <end position="273"/>
    </location>
</feature>
<dbReference type="InterPro" id="IPR000225">
    <property type="entry name" value="Armadillo"/>
</dbReference>
<dbReference type="PROSITE" id="PS50097">
    <property type="entry name" value="BTB"/>
    <property type="match status" value="1"/>
</dbReference>
<dbReference type="Pfam" id="PF00651">
    <property type="entry name" value="BTB"/>
    <property type="match status" value="1"/>
</dbReference>
<evidence type="ECO:0000313" key="5">
    <source>
        <dbReference type="Proteomes" id="UP000279271"/>
    </source>
</evidence>
<evidence type="ECO:0000313" key="4">
    <source>
        <dbReference type="EMBL" id="RMZ53135.1"/>
    </source>
</evidence>
<name>A0A3M7KTV4_AUXPR</name>
<gene>
    <name evidence="4" type="ORF">APUTEX25_005124</name>
</gene>
<dbReference type="InterPro" id="IPR000210">
    <property type="entry name" value="BTB/POZ_dom"/>
</dbReference>
<proteinExistence type="predicted"/>
<accession>A0A3M7KTV4</accession>
<dbReference type="AlphaFoldDB" id="A0A3M7KTV4"/>
<dbReference type="Proteomes" id="UP000279271">
    <property type="component" value="Unassembled WGS sequence"/>
</dbReference>
<comment type="caution">
    <text evidence="4">The sequence shown here is derived from an EMBL/GenBank/DDBJ whole genome shotgun (WGS) entry which is preliminary data.</text>
</comment>
<dbReference type="Gene3D" id="3.30.710.10">
    <property type="entry name" value="Potassium Channel Kv1.1, Chain A"/>
    <property type="match status" value="1"/>
</dbReference>
<dbReference type="SUPFAM" id="SSF54695">
    <property type="entry name" value="POZ domain"/>
    <property type="match status" value="1"/>
</dbReference>
<protein>
    <recommendedName>
        <fullName evidence="3">BTB domain-containing protein</fullName>
    </recommendedName>
</protein>
<dbReference type="EMBL" id="QOKY01000199">
    <property type="protein sequence ID" value="RMZ53135.1"/>
    <property type="molecule type" value="Genomic_DNA"/>
</dbReference>
<organism evidence="4 5">
    <name type="scientific">Auxenochlorella protothecoides</name>
    <name type="common">Green microalga</name>
    <name type="synonym">Chlorella protothecoides</name>
    <dbReference type="NCBI Taxonomy" id="3075"/>
    <lineage>
        <taxon>Eukaryota</taxon>
        <taxon>Viridiplantae</taxon>
        <taxon>Chlorophyta</taxon>
        <taxon>core chlorophytes</taxon>
        <taxon>Trebouxiophyceae</taxon>
        <taxon>Chlorellales</taxon>
        <taxon>Chlorellaceae</taxon>
        <taxon>Auxenochlorella</taxon>
    </lineage>
</organism>
<reference evidence="5" key="1">
    <citation type="journal article" date="2018" name="Algal Res.">
        <title>Characterization of plant carbon substrate utilization by Auxenochlorella protothecoides.</title>
        <authorList>
            <person name="Vogler B.W."/>
            <person name="Starkenburg S.R."/>
            <person name="Sudasinghe N."/>
            <person name="Schambach J.Y."/>
            <person name="Rollin J.A."/>
            <person name="Pattathil S."/>
            <person name="Barry A.N."/>
        </authorList>
    </citation>
    <scope>NUCLEOTIDE SEQUENCE [LARGE SCALE GENOMIC DNA]</scope>
    <source>
        <strain evidence="5">UTEX 25</strain>
    </source>
</reference>
<evidence type="ECO:0000256" key="1">
    <source>
        <dbReference type="ARBA" id="ARBA00004906"/>
    </source>
</evidence>
<dbReference type="SMART" id="SM00225">
    <property type="entry name" value="BTB"/>
    <property type="match status" value="1"/>
</dbReference>
<evidence type="ECO:0000259" key="3">
    <source>
        <dbReference type="PROSITE" id="PS50097"/>
    </source>
</evidence>
<feature type="repeat" description="ARM" evidence="2">
    <location>
        <begin position="273"/>
        <end position="315"/>
    </location>
</feature>
<dbReference type="PROSITE" id="PS50176">
    <property type="entry name" value="ARM_REPEAT"/>
    <property type="match status" value="3"/>
</dbReference>
<dbReference type="InterPro" id="IPR044282">
    <property type="entry name" value="ABAP1/ARIA"/>
</dbReference>